<evidence type="ECO:0000313" key="2">
    <source>
        <dbReference type="EMBL" id="MBB5801238.1"/>
    </source>
</evidence>
<dbReference type="Gene3D" id="1.10.520.40">
    <property type="entry name" value="CRISPR-associated protein Cse2"/>
    <property type="match status" value="1"/>
</dbReference>
<gene>
    <name evidence="2" type="ORF">F4560_001006</name>
</gene>
<sequence length="214" mass="24476">MTDNHLRQRRRAFTGYLYGLYHGLSSDNGTKAAESRRVLARLRRTFSGPRQEAEAYEYVFTHDPPRSEEEAWLLVAGLFALHPQPRRDPSRRGSMGGSMGELEARRGLAAARRFTDLVARDRDGLPHHLRQTIRLLASHDITVNYDQLLDDLAILLGDDYREQDVRSVRLRWAREFHRPSPERAAMTTAKATDTVDDEPDDDSAQDDFATTENL</sequence>
<evidence type="ECO:0000256" key="1">
    <source>
        <dbReference type="SAM" id="MobiDB-lite"/>
    </source>
</evidence>
<dbReference type="RefSeq" id="WP_184916812.1">
    <property type="nucleotide sequence ID" value="NZ_JACHMO010000001.1"/>
</dbReference>
<name>A0A7W9LZ14_9PSEU</name>
<dbReference type="Proteomes" id="UP000552097">
    <property type="component" value="Unassembled WGS sequence"/>
</dbReference>
<dbReference type="NCBIfam" id="TIGR02548">
    <property type="entry name" value="casB_cse2"/>
    <property type="match status" value="1"/>
</dbReference>
<keyword evidence="3" id="KW-1185">Reference proteome</keyword>
<accession>A0A7W9LZ14</accession>
<reference evidence="2 3" key="1">
    <citation type="submission" date="2020-08" db="EMBL/GenBank/DDBJ databases">
        <title>Sequencing the genomes of 1000 actinobacteria strains.</title>
        <authorList>
            <person name="Klenk H.-P."/>
        </authorList>
    </citation>
    <scope>NUCLEOTIDE SEQUENCE [LARGE SCALE GENOMIC DNA]</scope>
    <source>
        <strain evidence="2 3">DSM 45486</strain>
    </source>
</reference>
<dbReference type="InterPro" id="IPR038287">
    <property type="entry name" value="Cse2_sf"/>
</dbReference>
<feature type="compositionally biased region" description="Acidic residues" evidence="1">
    <location>
        <begin position="194"/>
        <end position="205"/>
    </location>
</feature>
<evidence type="ECO:0000313" key="3">
    <source>
        <dbReference type="Proteomes" id="UP000552097"/>
    </source>
</evidence>
<comment type="caution">
    <text evidence="2">The sequence shown here is derived from an EMBL/GenBank/DDBJ whole genome shotgun (WGS) entry which is preliminary data.</text>
</comment>
<protein>
    <submittedName>
        <fullName evidence="2">CRISPR system Cascade subunit CasB</fullName>
    </submittedName>
</protein>
<organism evidence="2 3">
    <name type="scientific">Saccharothrix ecbatanensis</name>
    <dbReference type="NCBI Taxonomy" id="1105145"/>
    <lineage>
        <taxon>Bacteria</taxon>
        <taxon>Bacillati</taxon>
        <taxon>Actinomycetota</taxon>
        <taxon>Actinomycetes</taxon>
        <taxon>Pseudonocardiales</taxon>
        <taxon>Pseudonocardiaceae</taxon>
        <taxon>Saccharothrix</taxon>
    </lineage>
</organism>
<dbReference type="Pfam" id="PF09485">
    <property type="entry name" value="CRISPR_Cse2"/>
    <property type="match status" value="1"/>
</dbReference>
<dbReference type="EMBL" id="JACHMO010000001">
    <property type="protein sequence ID" value="MBB5801238.1"/>
    <property type="molecule type" value="Genomic_DNA"/>
</dbReference>
<dbReference type="AlphaFoldDB" id="A0A7W9LZ14"/>
<dbReference type="InterPro" id="IPR013382">
    <property type="entry name" value="CRISPR-assoc_prot_Cse2"/>
</dbReference>
<feature type="region of interest" description="Disordered" evidence="1">
    <location>
        <begin position="181"/>
        <end position="214"/>
    </location>
</feature>
<proteinExistence type="predicted"/>